<dbReference type="STRING" id="1940790.L21SP3_01725"/>
<dbReference type="InterPro" id="IPR022896">
    <property type="entry name" value="TrioseP_Isoase_bac/euk"/>
</dbReference>
<dbReference type="PANTHER" id="PTHR21139">
    <property type="entry name" value="TRIOSEPHOSPHATE ISOMERASE"/>
    <property type="match status" value="1"/>
</dbReference>
<dbReference type="AlphaFoldDB" id="A0A1Q2HRK4"/>
<dbReference type="GO" id="GO:0019563">
    <property type="term" value="P:glycerol catabolic process"/>
    <property type="evidence" value="ECO:0007669"/>
    <property type="project" value="TreeGrafter"/>
</dbReference>
<sequence>MRKPFIAANWKMNTDSQYALELASGLEKAIADIQGVDVAVCPPFVYLQSVAKSLSVDGNVAVGAQDVYFEGNGAFTGEISCEMLKDVCCSYVITGHSERRHVIGESDELINKKTKAALEAGLKPILCIGELLEEREADKTSEVCEMLNRHICLIFKREADKTSEVCERQLREGLKGISEQELANVTIAYEPVWAIGTGKTATSDQAQEVHEFVRGVIAELYSKEAAENIIIQYGGSAKPKNTKELMSCKDVDGLLVGGAGLKVDSFYEMVKITEELYK</sequence>
<keyword evidence="5 6" id="KW-0413">Isomerase</keyword>
<dbReference type="Proteomes" id="UP000188273">
    <property type="component" value="Chromosome"/>
</dbReference>
<organism evidence="8 9">
    <name type="scientific">Sedimentisphaera cyanobacteriorum</name>
    <dbReference type="NCBI Taxonomy" id="1940790"/>
    <lineage>
        <taxon>Bacteria</taxon>
        <taxon>Pseudomonadati</taxon>
        <taxon>Planctomycetota</taxon>
        <taxon>Phycisphaerae</taxon>
        <taxon>Sedimentisphaerales</taxon>
        <taxon>Sedimentisphaeraceae</taxon>
        <taxon>Sedimentisphaera</taxon>
    </lineage>
</organism>
<feature type="binding site" evidence="6">
    <location>
        <begin position="257"/>
        <end position="258"/>
    </location>
    <ligand>
        <name>substrate</name>
    </ligand>
</feature>
<evidence type="ECO:0000256" key="2">
    <source>
        <dbReference type="ARBA" id="ARBA00022432"/>
    </source>
</evidence>
<dbReference type="UniPathway" id="UPA00138"/>
<dbReference type="GO" id="GO:0005829">
    <property type="term" value="C:cytosol"/>
    <property type="evidence" value="ECO:0007669"/>
    <property type="project" value="TreeGrafter"/>
</dbReference>
<evidence type="ECO:0000256" key="3">
    <source>
        <dbReference type="ARBA" id="ARBA00022490"/>
    </source>
</evidence>
<dbReference type="InterPro" id="IPR035990">
    <property type="entry name" value="TIM_sf"/>
</dbReference>
<dbReference type="SUPFAM" id="SSF51351">
    <property type="entry name" value="Triosephosphate isomerase (TIM)"/>
    <property type="match status" value="1"/>
</dbReference>
<dbReference type="EMBL" id="CP019633">
    <property type="protein sequence ID" value="AQQ09904.1"/>
    <property type="molecule type" value="Genomic_DNA"/>
</dbReference>
<comment type="subcellular location">
    <subcellularLocation>
        <location evidence="6 7">Cytoplasm</location>
    </subcellularLocation>
</comment>
<feature type="binding site" evidence="6">
    <location>
        <position position="236"/>
    </location>
    <ligand>
        <name>substrate</name>
    </ligand>
</feature>
<gene>
    <name evidence="8" type="primary">pgk</name>
    <name evidence="8" type="synonym">tpi_2</name>
    <name evidence="6" type="synonym">tpiA</name>
    <name evidence="8" type="ORF">L21SP3_01725</name>
</gene>
<dbReference type="GO" id="GO:0006096">
    <property type="term" value="P:glycolytic process"/>
    <property type="evidence" value="ECO:0007669"/>
    <property type="project" value="UniProtKB-UniRule"/>
</dbReference>
<comment type="pathway">
    <text evidence="6 7">Carbohydrate biosynthesis; gluconeogenesis.</text>
</comment>
<evidence type="ECO:0000256" key="5">
    <source>
        <dbReference type="ARBA" id="ARBA00023235"/>
    </source>
</evidence>
<keyword evidence="9" id="KW-1185">Reference proteome</keyword>
<feature type="binding site" evidence="6">
    <location>
        <begin position="9"/>
        <end position="11"/>
    </location>
    <ligand>
        <name>substrate</name>
    </ligand>
</feature>
<proteinExistence type="inferred from homology"/>
<evidence type="ECO:0000256" key="1">
    <source>
        <dbReference type="ARBA" id="ARBA00007422"/>
    </source>
</evidence>
<dbReference type="PROSITE" id="PS51440">
    <property type="entry name" value="TIM_2"/>
    <property type="match status" value="1"/>
</dbReference>
<keyword evidence="4 6" id="KW-0324">Glycolysis</keyword>
<dbReference type="KEGG" id="pbu:L21SP3_01725"/>
<comment type="subunit">
    <text evidence="6 7">Homodimer.</text>
</comment>
<evidence type="ECO:0000256" key="6">
    <source>
        <dbReference type="HAMAP-Rule" id="MF_00147"/>
    </source>
</evidence>
<dbReference type="PROSITE" id="PS00171">
    <property type="entry name" value="TIM_1"/>
    <property type="match status" value="1"/>
</dbReference>
<evidence type="ECO:0000313" key="9">
    <source>
        <dbReference type="Proteomes" id="UP000188273"/>
    </source>
</evidence>
<dbReference type="InterPro" id="IPR000652">
    <property type="entry name" value="Triosephosphate_isomerase"/>
</dbReference>
<dbReference type="InterPro" id="IPR013785">
    <property type="entry name" value="Aldolase_TIM"/>
</dbReference>
<feature type="binding site" evidence="6">
    <location>
        <position position="196"/>
    </location>
    <ligand>
        <name>substrate</name>
    </ligand>
</feature>
<evidence type="ECO:0000313" key="8">
    <source>
        <dbReference type="EMBL" id="AQQ09904.1"/>
    </source>
</evidence>
<dbReference type="EC" id="5.3.1.1" evidence="6 7"/>
<dbReference type="GO" id="GO:0006094">
    <property type="term" value="P:gluconeogenesis"/>
    <property type="evidence" value="ECO:0007669"/>
    <property type="project" value="UniProtKB-UniRule"/>
</dbReference>
<evidence type="ECO:0000256" key="4">
    <source>
        <dbReference type="ARBA" id="ARBA00023152"/>
    </source>
</evidence>
<dbReference type="GO" id="GO:0046166">
    <property type="term" value="P:glyceraldehyde-3-phosphate biosynthetic process"/>
    <property type="evidence" value="ECO:0007669"/>
    <property type="project" value="TreeGrafter"/>
</dbReference>
<dbReference type="GO" id="GO:0004807">
    <property type="term" value="F:triose-phosphate isomerase activity"/>
    <property type="evidence" value="ECO:0007669"/>
    <property type="project" value="UniProtKB-UniRule"/>
</dbReference>
<reference evidence="9" key="1">
    <citation type="submission" date="2017-02" db="EMBL/GenBank/DDBJ databases">
        <title>Comparative genomics and description of representatives of a novel lineage of planctomycetes thriving in anoxic sediments.</title>
        <authorList>
            <person name="Spring S."/>
            <person name="Bunk B."/>
            <person name="Sproer C."/>
            <person name="Klenk H.-P."/>
        </authorList>
    </citation>
    <scope>NUCLEOTIDE SEQUENCE [LARGE SCALE GENOMIC DNA]</scope>
    <source>
        <strain evidence="9">L21-RPul-D3</strain>
    </source>
</reference>
<protein>
    <recommendedName>
        <fullName evidence="6 7">Triosephosphate isomerase</fullName>
        <shortName evidence="6">TIM</shortName>
        <shortName evidence="6">TPI</shortName>
        <ecNumber evidence="6 7">5.3.1.1</ecNumber>
    </recommendedName>
    <alternativeName>
        <fullName evidence="6">Triose-phosphate isomerase</fullName>
    </alternativeName>
</protein>
<dbReference type="RefSeq" id="WP_077540634.1">
    <property type="nucleotide sequence ID" value="NZ_CP019633.1"/>
</dbReference>
<comment type="similarity">
    <text evidence="1 6 7">Belongs to the triosephosphate isomerase family.</text>
</comment>
<accession>A0A1Q2HRK4</accession>
<dbReference type="PANTHER" id="PTHR21139:SF42">
    <property type="entry name" value="TRIOSEPHOSPHATE ISOMERASE"/>
    <property type="match status" value="1"/>
</dbReference>
<evidence type="ECO:0000256" key="7">
    <source>
        <dbReference type="RuleBase" id="RU363013"/>
    </source>
</evidence>
<name>A0A1Q2HRK4_9BACT</name>
<dbReference type="CDD" id="cd00311">
    <property type="entry name" value="TIM"/>
    <property type="match status" value="1"/>
</dbReference>
<comment type="catalytic activity">
    <reaction evidence="6 7">
        <text>D-glyceraldehyde 3-phosphate = dihydroxyacetone phosphate</text>
        <dbReference type="Rhea" id="RHEA:18585"/>
        <dbReference type="ChEBI" id="CHEBI:57642"/>
        <dbReference type="ChEBI" id="CHEBI:59776"/>
        <dbReference type="EC" id="5.3.1.1"/>
    </reaction>
</comment>
<dbReference type="NCBIfam" id="TIGR00419">
    <property type="entry name" value="tim"/>
    <property type="match status" value="1"/>
</dbReference>
<comment type="function">
    <text evidence="6">Involved in the gluconeogenesis. Catalyzes stereospecifically the conversion of dihydroxyacetone phosphate (DHAP) to D-glyceraldehyde-3-phosphate (G3P).</text>
</comment>
<feature type="active site" description="Proton acceptor" evidence="6">
    <location>
        <position position="190"/>
    </location>
</feature>
<feature type="active site" description="Electrophile" evidence="6">
    <location>
        <position position="96"/>
    </location>
</feature>
<keyword evidence="2 6" id="KW-0312">Gluconeogenesis</keyword>
<dbReference type="InterPro" id="IPR020861">
    <property type="entry name" value="Triosephosphate_isomerase_AS"/>
</dbReference>
<dbReference type="Gene3D" id="3.20.20.70">
    <property type="entry name" value="Aldolase class I"/>
    <property type="match status" value="1"/>
</dbReference>
<dbReference type="UniPathway" id="UPA00109">
    <property type="reaction ID" value="UER00189"/>
</dbReference>
<comment type="pathway">
    <text evidence="6 7">Carbohydrate degradation; glycolysis; D-glyceraldehyde 3-phosphate from glycerone phosphate: step 1/1.</text>
</comment>
<dbReference type="HAMAP" id="MF_00147_B">
    <property type="entry name" value="TIM_B"/>
    <property type="match status" value="1"/>
</dbReference>
<dbReference type="OrthoDB" id="9809429at2"/>
<keyword evidence="3 6" id="KW-0963">Cytoplasm</keyword>
<dbReference type="Pfam" id="PF00121">
    <property type="entry name" value="TIM"/>
    <property type="match status" value="2"/>
</dbReference>